<evidence type="ECO:0000256" key="14">
    <source>
        <dbReference type="PROSITE-ProRule" id="PRU00283"/>
    </source>
</evidence>
<dbReference type="PRINTS" id="PR00380">
    <property type="entry name" value="KINESINHEAVY"/>
</dbReference>
<dbReference type="SMART" id="SM01188">
    <property type="entry name" value="ELK"/>
    <property type="match status" value="10"/>
</dbReference>
<evidence type="ECO:0000256" key="1">
    <source>
        <dbReference type="ARBA" id="ARBA00004186"/>
    </source>
</evidence>
<dbReference type="SUPFAM" id="SSF47473">
    <property type="entry name" value="EF-hand"/>
    <property type="match status" value="1"/>
</dbReference>
<evidence type="ECO:0000313" key="18">
    <source>
        <dbReference type="EnsemblMetazoa" id="tetur11g05800.1"/>
    </source>
</evidence>
<dbReference type="InterPro" id="IPR027417">
    <property type="entry name" value="P-loop_NTPase"/>
</dbReference>
<dbReference type="GO" id="GO:0005634">
    <property type="term" value="C:nucleus"/>
    <property type="evidence" value="ECO:0007669"/>
    <property type="project" value="TreeGrafter"/>
</dbReference>
<dbReference type="Gene3D" id="1.10.238.10">
    <property type="entry name" value="EF-hand"/>
    <property type="match status" value="1"/>
</dbReference>
<dbReference type="GO" id="GO:0003677">
    <property type="term" value="F:DNA binding"/>
    <property type="evidence" value="ECO:0007669"/>
    <property type="project" value="InterPro"/>
</dbReference>
<dbReference type="GO" id="GO:0007018">
    <property type="term" value="P:microtubule-based movement"/>
    <property type="evidence" value="ECO:0007669"/>
    <property type="project" value="InterPro"/>
</dbReference>
<keyword evidence="5" id="KW-0597">Phosphoprotein</keyword>
<dbReference type="GO" id="GO:0051231">
    <property type="term" value="P:spindle elongation"/>
    <property type="evidence" value="ECO:0007669"/>
    <property type="project" value="TreeGrafter"/>
</dbReference>
<organism evidence="18 19">
    <name type="scientific">Tetranychus urticae</name>
    <name type="common">Two-spotted spider mite</name>
    <dbReference type="NCBI Taxonomy" id="32264"/>
    <lineage>
        <taxon>Eukaryota</taxon>
        <taxon>Metazoa</taxon>
        <taxon>Ecdysozoa</taxon>
        <taxon>Arthropoda</taxon>
        <taxon>Chelicerata</taxon>
        <taxon>Arachnida</taxon>
        <taxon>Acari</taxon>
        <taxon>Acariformes</taxon>
        <taxon>Trombidiformes</taxon>
        <taxon>Prostigmata</taxon>
        <taxon>Eleutherengona</taxon>
        <taxon>Raphignathae</taxon>
        <taxon>Tetranychoidea</taxon>
        <taxon>Tetranychidae</taxon>
        <taxon>Tetranychus</taxon>
    </lineage>
</organism>
<accession>T1KHW0</accession>
<dbReference type="SMART" id="SM00129">
    <property type="entry name" value="KISc"/>
    <property type="match status" value="1"/>
</dbReference>
<dbReference type="eggNOG" id="KOG0247">
    <property type="taxonomic scope" value="Eukaryota"/>
</dbReference>
<dbReference type="STRING" id="32264.T1KHW0"/>
<keyword evidence="4" id="KW-0964">Secreted</keyword>
<evidence type="ECO:0000256" key="10">
    <source>
        <dbReference type="ARBA" id="ARBA00023157"/>
    </source>
</evidence>
<protein>
    <recommendedName>
        <fullName evidence="17">Kinesin motor domain-containing protein</fullName>
    </recommendedName>
</protein>
<dbReference type="EnsemblMetazoa" id="tetur11g05800.1">
    <property type="protein sequence ID" value="tetur11g05800.1"/>
    <property type="gene ID" value="tetur11g05800"/>
</dbReference>
<evidence type="ECO:0000256" key="7">
    <source>
        <dbReference type="ARBA" id="ARBA00022837"/>
    </source>
</evidence>
<evidence type="ECO:0000256" key="5">
    <source>
        <dbReference type="ARBA" id="ARBA00022553"/>
    </source>
</evidence>
<feature type="compositionally biased region" description="Basic residues" evidence="16">
    <location>
        <begin position="1096"/>
        <end position="1113"/>
    </location>
</feature>
<dbReference type="InterPro" id="IPR001752">
    <property type="entry name" value="Kinesin_motor_dom"/>
</dbReference>
<dbReference type="PROSITE" id="PS50067">
    <property type="entry name" value="KINESIN_MOTOR_2"/>
    <property type="match status" value="1"/>
</dbReference>
<evidence type="ECO:0000256" key="11">
    <source>
        <dbReference type="ARBA" id="ARBA00023175"/>
    </source>
</evidence>
<evidence type="ECO:0000256" key="15">
    <source>
        <dbReference type="SAM" id="Coils"/>
    </source>
</evidence>
<reference evidence="19" key="1">
    <citation type="submission" date="2011-08" db="EMBL/GenBank/DDBJ databases">
        <authorList>
            <person name="Rombauts S."/>
        </authorList>
    </citation>
    <scope>NUCLEOTIDE SEQUENCE</scope>
    <source>
        <strain evidence="19">London</strain>
    </source>
</reference>
<comment type="subcellular location">
    <subcellularLocation>
        <location evidence="1">Cytoplasm</location>
        <location evidence="1">Cytoskeleton</location>
        <location evidence="1">Spindle</location>
    </subcellularLocation>
    <subcellularLocation>
        <location evidence="2">Secreted</location>
    </subcellularLocation>
</comment>
<dbReference type="GO" id="GO:0008017">
    <property type="term" value="F:microtubule binding"/>
    <property type="evidence" value="ECO:0007669"/>
    <property type="project" value="InterPro"/>
</dbReference>
<reference evidence="18" key="2">
    <citation type="submission" date="2015-06" db="UniProtKB">
        <authorList>
            <consortium name="EnsemblMetazoa"/>
        </authorList>
    </citation>
    <scope>IDENTIFICATION</scope>
</reference>
<feature type="region of interest" description="Disordered" evidence="16">
    <location>
        <begin position="1227"/>
        <end position="1246"/>
    </location>
</feature>
<evidence type="ECO:0000313" key="19">
    <source>
        <dbReference type="Proteomes" id="UP000015104"/>
    </source>
</evidence>
<evidence type="ECO:0000256" key="8">
    <source>
        <dbReference type="ARBA" id="ARBA00022840"/>
    </source>
</evidence>
<evidence type="ECO:0000256" key="16">
    <source>
        <dbReference type="SAM" id="MobiDB-lite"/>
    </source>
</evidence>
<dbReference type="Pfam" id="PF10591">
    <property type="entry name" value="SPARC_Ca_bdg"/>
    <property type="match status" value="1"/>
</dbReference>
<dbReference type="Proteomes" id="UP000015104">
    <property type="component" value="Unassembled WGS sequence"/>
</dbReference>
<evidence type="ECO:0000256" key="3">
    <source>
        <dbReference type="ARBA" id="ARBA00022490"/>
    </source>
</evidence>
<sequence>MSFSNEGLSPVQLSSLQSFNCDELKVNLFREESVSEEKLATFLRIRPLENLCLEDSPYEIIDSNLLSVDLIEKDFVPQHRKKAKKRIVKFTEIFDDSSSQSTVFNKCCLPLINEVIAGTNALLFCFGTTSSGKSYTMRGPPDDPTSDPGLIPLSFKKLFELRKFIDTPLIGKSKFCDTFLLDQEQQAIELEFKSSLLSSSSCRNISAFYEADSSDHVIMDDYEYICYISYFEIYNGFIYDLLVPTAGGRGPALSLYPDDKQRYFVKDLKSVMASSLTEALQIYSFGWTNLQRNIQETGLNKNSSRSHSFLCISLIKFKEDQGVLLESQVSHLTFGDLAGSERQNKTHSEGLRVKEGGNINVSLMHLKECFNQTKASQKNPAKNTMIQFRNSSLTKFFQPYLTGTGRVWMIININPSPSLLPETLGSLDFGETASHISVNSTYHAEETKRRITQLWLKSSQRWSSFADRSRIPDIPEVVIEEDADLKMIPQDADEIKKEIESQVLKEVSEEVDRIYAELQKKHEEDLQSTIENYERTMEARLKLQEKRLQKVVDELQEEISDVQNAKVKLEEELKSAETKIADKFKEEILSLQNELSDAKNAKTQLEEELKSTETKIADKFKDEILNLKNELLNVKITKEKLEEELQTAEVRIADKFKEEIRSLKNELLDVKNAKAQLEEDLKSTETKIADEYKKQILNLENELSDVKNAKTKLEEERKSGEAKMTNEFKEKILSLENELTNVKNSKSQLEEDFKSTETKIAEEFKKQIHDLKTELSDVKNAKAQLEEELKSTGTKIADEFKEEILSLKNKFSDVQNAKVKLEEELKSTETKFSGKFKEEIQNLQNELLHVKNAKAKLEEELKSGETKMADEFKKEILSLKNELLDAKSAKTQLEEELKSTETKIADKFQDEIANLKKDLLGVEKAKSRLEVELKSTETKFSAKFKDDTKNLKNELLDVTNAKTQLEEELKSIESKFSDKFKDEIANLKNELQDVKTAKEKLEEELKTAEAKIVSLSENRDLQSQATLAPKNTFEGIDKLASARKGSREITIDSNYLPEVSGWAKKKTTESVSSSPSTDVTNAYLKRFQAQSTTKKSTSKAARKPARKSARKVSKSSVQSDTRDESEDDLVSLLRSTTKPKKKKAKDEEEEKIPVKRFKLPKDDGLLDSLSPHFEDEPAQNIKGGRVLRPRRFPNSTMLVKLCLLVVILSLIPSGFYVNGEKVIKNGKKSSQSEIKDSAKNPLQKDPCSKTRCGPGRECVVDPATSEPKCLSVDQIRILVAKFVIISITHGTQIVIYSDINVLAKMVRESKDCTENHSHMHIDYYGECKELGSCDQGTLDDFPRRMKEWLYTIMSKKYPKPSEHEKDNYHHGWINAIIWKFCDLDTEPHDRKVSRHELFPLRAPLLSMEPCIGRFLDSCDPNNDHLVTLAEWGKCLGVDKGEMEDKCSEFNSSSDDK</sequence>
<dbReference type="InterPro" id="IPR005539">
    <property type="entry name" value="ELK_dom"/>
</dbReference>
<dbReference type="eggNOG" id="KOG1836">
    <property type="taxonomic scope" value="Eukaryota"/>
</dbReference>
<evidence type="ECO:0000256" key="12">
    <source>
        <dbReference type="ARBA" id="ARBA00023180"/>
    </source>
</evidence>
<keyword evidence="7" id="KW-0106">Calcium</keyword>
<dbReference type="Gene3D" id="1.10.287.1490">
    <property type="match status" value="2"/>
</dbReference>
<dbReference type="PANTHER" id="PTHR47970:SF29">
    <property type="entry name" value="KINESIN FAMILY MEMBER 20B"/>
    <property type="match status" value="1"/>
</dbReference>
<feature type="domain" description="Kinesin motor" evidence="17">
    <location>
        <begin position="38"/>
        <end position="436"/>
    </location>
</feature>
<dbReference type="SUPFAM" id="SSF52540">
    <property type="entry name" value="P-loop containing nucleoside triphosphate hydrolases"/>
    <property type="match status" value="1"/>
</dbReference>
<dbReference type="GO" id="GO:0090307">
    <property type="term" value="P:mitotic spindle assembly"/>
    <property type="evidence" value="ECO:0007669"/>
    <property type="project" value="TreeGrafter"/>
</dbReference>
<keyword evidence="13" id="KW-0206">Cytoskeleton</keyword>
<dbReference type="GO" id="GO:0005576">
    <property type="term" value="C:extracellular region"/>
    <property type="evidence" value="ECO:0007669"/>
    <property type="project" value="UniProtKB-SubCell"/>
</dbReference>
<dbReference type="PANTHER" id="PTHR47970">
    <property type="entry name" value="KINESIN-LIKE PROTEIN KIF11"/>
    <property type="match status" value="1"/>
</dbReference>
<proteinExistence type="inferred from homology"/>
<feature type="coiled-coil region" evidence="15">
    <location>
        <begin position="504"/>
        <end position="1018"/>
    </location>
</feature>
<evidence type="ECO:0000259" key="17">
    <source>
        <dbReference type="PROSITE" id="PS50067"/>
    </source>
</evidence>
<dbReference type="GO" id="GO:0005509">
    <property type="term" value="F:calcium ion binding"/>
    <property type="evidence" value="ECO:0007669"/>
    <property type="project" value="InterPro"/>
</dbReference>
<dbReference type="GO" id="GO:0005876">
    <property type="term" value="C:spindle microtubule"/>
    <property type="evidence" value="ECO:0007669"/>
    <property type="project" value="TreeGrafter"/>
</dbReference>
<keyword evidence="10" id="KW-1015">Disulfide bond</keyword>
<dbReference type="HOGENOM" id="CLU_047416_1_1_1"/>
<evidence type="ECO:0000256" key="9">
    <source>
        <dbReference type="ARBA" id="ARBA00023054"/>
    </source>
</evidence>
<dbReference type="InterPro" id="IPR011992">
    <property type="entry name" value="EF-hand-dom_pair"/>
</dbReference>
<keyword evidence="11 14" id="KW-0505">Motor protein</keyword>
<dbReference type="GO" id="GO:0008574">
    <property type="term" value="F:plus-end-directed microtubule motor activity"/>
    <property type="evidence" value="ECO:0007669"/>
    <property type="project" value="TreeGrafter"/>
</dbReference>
<name>T1KHW0_TETUR</name>
<feature type="region of interest" description="Disordered" evidence="16">
    <location>
        <begin position="1087"/>
        <end position="1152"/>
    </location>
</feature>
<evidence type="ECO:0000256" key="13">
    <source>
        <dbReference type="ARBA" id="ARBA00023212"/>
    </source>
</evidence>
<dbReference type="InterPro" id="IPR036961">
    <property type="entry name" value="Kinesin_motor_dom_sf"/>
</dbReference>
<comment type="similarity">
    <text evidence="14">Belongs to the TRAFAC class myosin-kinesin ATPase superfamily. Kinesin family.</text>
</comment>
<dbReference type="InterPro" id="IPR047149">
    <property type="entry name" value="KIF11-like"/>
</dbReference>
<keyword evidence="9 15" id="KW-0175">Coiled coil</keyword>
<keyword evidence="3" id="KW-0963">Cytoplasm</keyword>
<dbReference type="InterPro" id="IPR019577">
    <property type="entry name" value="SPARC/Testican_Ca-bd-dom"/>
</dbReference>
<keyword evidence="6 14" id="KW-0547">Nucleotide-binding</keyword>
<keyword evidence="12" id="KW-0325">Glycoprotein</keyword>
<keyword evidence="8 14" id="KW-0067">ATP-binding</keyword>
<evidence type="ECO:0000256" key="4">
    <source>
        <dbReference type="ARBA" id="ARBA00022525"/>
    </source>
</evidence>
<dbReference type="GO" id="GO:0005524">
    <property type="term" value="F:ATP binding"/>
    <property type="evidence" value="ECO:0007669"/>
    <property type="project" value="UniProtKB-UniRule"/>
</dbReference>
<dbReference type="InterPro" id="IPR018247">
    <property type="entry name" value="EF_Hand_1_Ca_BS"/>
</dbReference>
<evidence type="ECO:0000256" key="6">
    <source>
        <dbReference type="ARBA" id="ARBA00022741"/>
    </source>
</evidence>
<dbReference type="Pfam" id="PF00225">
    <property type="entry name" value="Kinesin"/>
    <property type="match status" value="1"/>
</dbReference>
<dbReference type="GO" id="GO:0072686">
    <property type="term" value="C:mitotic spindle"/>
    <property type="evidence" value="ECO:0007669"/>
    <property type="project" value="TreeGrafter"/>
</dbReference>
<evidence type="ECO:0000256" key="2">
    <source>
        <dbReference type="ARBA" id="ARBA00004613"/>
    </source>
</evidence>
<feature type="binding site" evidence="14">
    <location>
        <begin position="127"/>
        <end position="134"/>
    </location>
    <ligand>
        <name>ATP</name>
        <dbReference type="ChEBI" id="CHEBI:30616"/>
    </ligand>
</feature>
<dbReference type="EMBL" id="CAEY01000080">
    <property type="status" value="NOT_ANNOTATED_CDS"/>
    <property type="molecule type" value="Genomic_DNA"/>
</dbReference>
<dbReference type="Gene3D" id="3.40.850.10">
    <property type="entry name" value="Kinesin motor domain"/>
    <property type="match status" value="1"/>
</dbReference>
<dbReference type="PROSITE" id="PS00018">
    <property type="entry name" value="EF_HAND_1"/>
    <property type="match status" value="1"/>
</dbReference>
<keyword evidence="19" id="KW-1185">Reference proteome</keyword>